<evidence type="ECO:0000313" key="2">
    <source>
        <dbReference type="EMBL" id="KAG2457801.1"/>
    </source>
</evidence>
<dbReference type="Proteomes" id="UP000886611">
    <property type="component" value="Unassembled WGS sequence"/>
</dbReference>
<gene>
    <name evidence="2" type="primary">Aven</name>
    <name evidence="2" type="ORF">GTO96_0012312</name>
</gene>
<dbReference type="InterPro" id="IPR026187">
    <property type="entry name" value="Aven"/>
</dbReference>
<comment type="caution">
    <text evidence="2">The sequence shown here is derived from an EMBL/GenBank/DDBJ whole genome shotgun (WGS) entry which is preliminary data.</text>
</comment>
<feature type="region of interest" description="Disordered" evidence="1">
    <location>
        <begin position="129"/>
        <end position="176"/>
    </location>
</feature>
<reference evidence="2 3" key="1">
    <citation type="journal article" date="2021" name="Cell">
        <title>Tracing the genetic footprints of vertebrate landing in non-teleost ray-finned fishes.</title>
        <authorList>
            <person name="Bi X."/>
            <person name="Wang K."/>
            <person name="Yang L."/>
            <person name="Pan H."/>
            <person name="Jiang H."/>
            <person name="Wei Q."/>
            <person name="Fang M."/>
            <person name="Yu H."/>
            <person name="Zhu C."/>
            <person name="Cai Y."/>
            <person name="He Y."/>
            <person name="Gan X."/>
            <person name="Zeng H."/>
            <person name="Yu D."/>
            <person name="Zhu Y."/>
            <person name="Jiang H."/>
            <person name="Qiu Q."/>
            <person name="Yang H."/>
            <person name="Zhang Y.E."/>
            <person name="Wang W."/>
            <person name="Zhu M."/>
            <person name="He S."/>
            <person name="Zhang G."/>
        </authorList>
    </citation>
    <scope>NUCLEOTIDE SEQUENCE [LARGE SCALE GENOMIC DNA]</scope>
    <source>
        <strain evidence="2">Bchr_013</strain>
    </source>
</reference>
<dbReference type="PANTHER" id="PTHR16524:SF2">
    <property type="entry name" value="CELL DEATH REGULATOR AVEN"/>
    <property type="match status" value="1"/>
</dbReference>
<sequence>MPGEIWLPEVVQMSTLFVDCQSLAKCLQQLPLHVRLNVEPELIQESVPVDIPQMTVKSTKEPLNAGLFSGPPELPRPAPSLSQPSDVSAVPPQPEVDDLDKDLDILLNLESPLSATVDILPPETITHVTQSVDNSSATQTAEELKDLEPPSSHMEEKKKQELTEDDLEEWLDSMIS</sequence>
<evidence type="ECO:0000313" key="3">
    <source>
        <dbReference type="Proteomes" id="UP000886611"/>
    </source>
</evidence>
<dbReference type="GO" id="GO:0010972">
    <property type="term" value="P:negative regulation of G2/M transition of mitotic cell cycle"/>
    <property type="evidence" value="ECO:0007669"/>
    <property type="project" value="TreeGrafter"/>
</dbReference>
<feature type="non-terminal residue" evidence="2">
    <location>
        <position position="1"/>
    </location>
</feature>
<dbReference type="PANTHER" id="PTHR16524">
    <property type="entry name" value="CELL DEATH REGULATOR AVEN"/>
    <property type="match status" value="1"/>
</dbReference>
<name>A0A8X8BKT2_POLSE</name>
<feature type="region of interest" description="Disordered" evidence="1">
    <location>
        <begin position="62"/>
        <end position="98"/>
    </location>
</feature>
<dbReference type="EMBL" id="JAATIS010008546">
    <property type="protein sequence ID" value="KAG2457801.1"/>
    <property type="molecule type" value="Genomic_DNA"/>
</dbReference>
<feature type="non-terminal residue" evidence="2">
    <location>
        <position position="176"/>
    </location>
</feature>
<feature type="compositionally biased region" description="Basic and acidic residues" evidence="1">
    <location>
        <begin position="142"/>
        <end position="162"/>
    </location>
</feature>
<accession>A0A8X8BKT2</accession>
<proteinExistence type="predicted"/>
<evidence type="ECO:0000256" key="1">
    <source>
        <dbReference type="SAM" id="MobiDB-lite"/>
    </source>
</evidence>
<keyword evidence="3" id="KW-1185">Reference proteome</keyword>
<feature type="compositionally biased region" description="Acidic residues" evidence="1">
    <location>
        <begin position="163"/>
        <end position="176"/>
    </location>
</feature>
<organism evidence="2 3">
    <name type="scientific">Polypterus senegalus</name>
    <name type="common">Senegal bichir</name>
    <dbReference type="NCBI Taxonomy" id="55291"/>
    <lineage>
        <taxon>Eukaryota</taxon>
        <taxon>Metazoa</taxon>
        <taxon>Chordata</taxon>
        <taxon>Craniata</taxon>
        <taxon>Vertebrata</taxon>
        <taxon>Euteleostomi</taxon>
        <taxon>Actinopterygii</taxon>
        <taxon>Polypteriformes</taxon>
        <taxon>Polypteridae</taxon>
        <taxon>Polypterus</taxon>
    </lineage>
</organism>
<feature type="compositionally biased region" description="Polar residues" evidence="1">
    <location>
        <begin position="129"/>
        <end position="141"/>
    </location>
</feature>
<protein>
    <submittedName>
        <fullName evidence="2">AVEN regulator</fullName>
    </submittedName>
</protein>
<dbReference type="AlphaFoldDB" id="A0A8X8BKT2"/>